<sequence length="305" mass="34647">MAAVFLAEKTLKQQSIEQALRRLKYLHTSLSPLEAGNNNRSQQKVGQFLRTKPLQPVAGDERVITIPQRTTAKEQCFLSLAPKTVKRIREKEKAHVKLEKQHKKAVRTGRALLHSKTYEIAAPKTEEGKQFKTRDVKISRTPTGRVQSSKSAPGSSCTVDPYKRVQCFASDYSNKKQRTKQYYTNIKVNRVTFSARPIGSVAKSTRKKQSKVEVPKSGFSNGWGMRCKTESLCRGNRANDSKCTDRNILDVTAGLKTVKLETWTERMRKDRYGERLSQPPPTPVRQIAIRLPEGRVVKYQLSEDE</sequence>
<evidence type="ECO:0000313" key="1">
    <source>
        <dbReference type="EMBL" id="CAH3173866.1"/>
    </source>
</evidence>
<evidence type="ECO:0000313" key="2">
    <source>
        <dbReference type="Proteomes" id="UP001159405"/>
    </source>
</evidence>
<accession>A0ABN8R6B6</accession>
<gene>
    <name evidence="1" type="ORF">PLOB_00014402</name>
</gene>
<dbReference type="Proteomes" id="UP001159405">
    <property type="component" value="Unassembled WGS sequence"/>
</dbReference>
<proteinExistence type="predicted"/>
<comment type="caution">
    <text evidence="1">The sequence shown here is derived from an EMBL/GenBank/DDBJ whole genome shotgun (WGS) entry which is preliminary data.</text>
</comment>
<reference evidence="1 2" key="1">
    <citation type="submission" date="2022-05" db="EMBL/GenBank/DDBJ databases">
        <authorList>
            <consortium name="Genoscope - CEA"/>
            <person name="William W."/>
        </authorList>
    </citation>
    <scope>NUCLEOTIDE SEQUENCE [LARGE SCALE GENOMIC DNA]</scope>
</reference>
<organism evidence="1 2">
    <name type="scientific">Porites lobata</name>
    <dbReference type="NCBI Taxonomy" id="104759"/>
    <lineage>
        <taxon>Eukaryota</taxon>
        <taxon>Metazoa</taxon>
        <taxon>Cnidaria</taxon>
        <taxon>Anthozoa</taxon>
        <taxon>Hexacorallia</taxon>
        <taxon>Scleractinia</taxon>
        <taxon>Fungiina</taxon>
        <taxon>Poritidae</taxon>
        <taxon>Porites</taxon>
    </lineage>
</organism>
<keyword evidence="2" id="KW-1185">Reference proteome</keyword>
<name>A0ABN8R6B6_9CNID</name>
<dbReference type="EMBL" id="CALNXK010000185">
    <property type="protein sequence ID" value="CAH3173866.1"/>
    <property type="molecule type" value="Genomic_DNA"/>
</dbReference>
<protein>
    <submittedName>
        <fullName evidence="1">Uncharacterized protein</fullName>
    </submittedName>
</protein>